<dbReference type="EMBL" id="CAJVCH010571355">
    <property type="protein sequence ID" value="CAG7837283.1"/>
    <property type="molecule type" value="Genomic_DNA"/>
</dbReference>
<feature type="region of interest" description="Disordered" evidence="1">
    <location>
        <begin position="813"/>
        <end position="849"/>
    </location>
</feature>
<feature type="region of interest" description="Disordered" evidence="1">
    <location>
        <begin position="143"/>
        <end position="167"/>
    </location>
</feature>
<feature type="compositionally biased region" description="Low complexity" evidence="1">
    <location>
        <begin position="17"/>
        <end position="34"/>
    </location>
</feature>
<comment type="caution">
    <text evidence="2">The sequence shown here is derived from an EMBL/GenBank/DDBJ whole genome shotgun (WGS) entry which is preliminary data.</text>
</comment>
<sequence>MESRPIWSATTSGVGSGSEQQTMSSSASGSSNPSEWCLHAQLTIRHPGGGSRVIMRPTTAVLTTTDTPRSKDGTIPGSREGNVHFECSWEKSGESVITEVIPIESGIQKFESWPQPVKISAVPKGAGNSPSVPVTSSSSRIILGKKKDSDSQQPSSTPPFSTSLKPRVIQPYGRRCKSTCSITLANNNISNTTSAVVSFENQCGSSEGSERASSLPPEKPILKDAETQTINRGNSATGSNKPVQPKMDQEMFVSTNTATGKRSGVGTNEALGDKLLTRRNVGVGGRIRKDIVVPAEVENRDIPKSKNSSPAERLSRKATRSFSPKFRAKSSPPVRHQQPKSNQPRTIHIDVYCTGSDVSTNTEDNSSSEDSTATPQTVFESPQYKISHHVKKKQIPVCFTSNVADLVNLATNQVKLNRKEKGRSASFGKVAGKIQSLQPGSVATSNVGCSKLKNPLTNDSNKVKEYTRKNLNYCDDTTATESLSTSYPSSGGISRNTTATSFSSDWTQVDLNDRRENDKILRRSWNESGDFLFSSTSGDSISIGRSTSYDYSDSLEGLEASPVRRNEDISHLPDSQNEQWWIDYIFKKFNSKERDVNVLMASPSDLSQTPEKESTNLIRMKRLSIPNANLLEGVSVDERLPPFMSTSSNSYDVDQGDTLLLTASKFGSVVKGFKKPGHHIVGPAKNPDCPCQHCRFHFESKECNWKGDTSAPGQNRARAFSLSHVDSLSNSSLGGCRKGIGDDQEMIRFGKLGCSRNYKVAVLLVSIANQAQSSLHESSQKIDLLKLALEQKCLEIRGDTRKSQELKLELESAHSVGKAPHPLSPTSYTSLQPFNNTGRGPLTPSHGSNRLTSALSKCAAVTGKLEVRLMGCQDLLDEVPGRSKSREATNSDLKSFVKGVTGRSSSKSYNIKDETSINATVGSGCFGAAFDSTEEVKKNEIMAVLKLDNQTVAQTNWKACSQQAWDQRFSIDLDKSRELEIDVYWRDYRSLCAVKFLRLEEFIDDVRHGMALQLEPQGLLFAEIKFLNPMISRKPKLQRQKKIFKQQGKNVPRPTQMNINVATWTRLIKRSTMPNQPQTPTTPTTPTAAPQFPSSANYQHPSTHILNNNPVPTTQSPPRPPKLDLSQIPSKADVIAESNSQPTMVTFGGIKSATPSSAASIQKQPVFPVLVTTPSEIEVTHGCMVDLFWLVLSCAAMSHATLAYAKNAACTYCDDVGWGDPDLSLGKYAVV</sequence>
<dbReference type="AlphaFoldDB" id="A0A8J2PN72"/>
<keyword evidence="3" id="KW-1185">Reference proteome</keyword>
<protein>
    <recommendedName>
        <fullName evidence="4">C2 domain-containing protein</fullName>
    </recommendedName>
</protein>
<feature type="compositionally biased region" description="Polar residues" evidence="1">
    <location>
        <begin position="1097"/>
        <end position="1109"/>
    </location>
</feature>
<feature type="compositionally biased region" description="Polar residues" evidence="1">
    <location>
        <begin position="227"/>
        <end position="242"/>
    </location>
</feature>
<dbReference type="Proteomes" id="UP000708208">
    <property type="component" value="Unassembled WGS sequence"/>
</dbReference>
<name>A0A8J2PN72_9HEXA</name>
<evidence type="ECO:0000313" key="3">
    <source>
        <dbReference type="Proteomes" id="UP000708208"/>
    </source>
</evidence>
<proteinExistence type="predicted"/>
<dbReference type="OrthoDB" id="6763324at2759"/>
<reference evidence="2" key="1">
    <citation type="submission" date="2021-06" db="EMBL/GenBank/DDBJ databases">
        <authorList>
            <person name="Hodson N. C."/>
            <person name="Mongue J. A."/>
            <person name="Jaron S. K."/>
        </authorList>
    </citation>
    <scope>NUCLEOTIDE SEQUENCE</scope>
</reference>
<feature type="compositionally biased region" description="Polar residues" evidence="1">
    <location>
        <begin position="824"/>
        <end position="838"/>
    </location>
</feature>
<gene>
    <name evidence="2" type="ORF">AFUS01_LOCUS46422</name>
</gene>
<feature type="region of interest" description="Disordered" evidence="1">
    <location>
        <begin position="301"/>
        <end position="376"/>
    </location>
</feature>
<feature type="compositionally biased region" description="Low complexity" evidence="1">
    <location>
        <begin position="1071"/>
        <end position="1096"/>
    </location>
</feature>
<feature type="region of interest" description="Disordered" evidence="1">
    <location>
        <begin position="1070"/>
        <end position="1126"/>
    </location>
</feature>
<feature type="compositionally biased region" description="Polar residues" evidence="1">
    <location>
        <begin position="356"/>
        <end position="376"/>
    </location>
</feature>
<feature type="region of interest" description="Disordered" evidence="1">
    <location>
        <begin position="227"/>
        <end position="246"/>
    </location>
</feature>
<evidence type="ECO:0008006" key="4">
    <source>
        <dbReference type="Google" id="ProtNLM"/>
    </source>
</evidence>
<feature type="region of interest" description="Disordered" evidence="1">
    <location>
        <begin position="1"/>
        <end position="34"/>
    </location>
</feature>
<evidence type="ECO:0000313" key="2">
    <source>
        <dbReference type="EMBL" id="CAG7837283.1"/>
    </source>
</evidence>
<accession>A0A8J2PN72</accession>
<feature type="compositionally biased region" description="Low complexity" evidence="1">
    <location>
        <begin position="151"/>
        <end position="166"/>
    </location>
</feature>
<evidence type="ECO:0000256" key="1">
    <source>
        <dbReference type="SAM" id="MobiDB-lite"/>
    </source>
</evidence>
<organism evidence="2 3">
    <name type="scientific">Allacma fusca</name>
    <dbReference type="NCBI Taxonomy" id="39272"/>
    <lineage>
        <taxon>Eukaryota</taxon>
        <taxon>Metazoa</taxon>
        <taxon>Ecdysozoa</taxon>
        <taxon>Arthropoda</taxon>
        <taxon>Hexapoda</taxon>
        <taxon>Collembola</taxon>
        <taxon>Symphypleona</taxon>
        <taxon>Sminthuridae</taxon>
        <taxon>Allacma</taxon>
    </lineage>
</organism>